<keyword evidence="2" id="KW-1185">Reference proteome</keyword>
<evidence type="ECO:0000313" key="2">
    <source>
        <dbReference type="Proteomes" id="UP000325008"/>
    </source>
</evidence>
<sequence length="110" mass="12485">MRPSALRTLTCYTGFSHEVSLELRTSQPVSRRSVQTRGPSLTLLRANQPVNLQILDLTQARAEKNKRDPWVRFSDRRCSKLDIATNQKKPTVVTTPSWTCAPQALTYDRG</sequence>
<dbReference type="AlphaFoldDB" id="A0A5C3FG75"/>
<reference evidence="1" key="1">
    <citation type="submission" date="2018-03" db="EMBL/GenBank/DDBJ databases">
        <authorList>
            <person name="Guldener U."/>
        </authorList>
    </citation>
    <scope>NUCLEOTIDE SEQUENCE [LARGE SCALE GENOMIC DNA]</scope>
    <source>
        <strain evidence="1">ATCC34888</strain>
    </source>
</reference>
<proteinExistence type="predicted"/>
<gene>
    <name evidence="1" type="ORF">PSANT_00378</name>
</gene>
<evidence type="ECO:0000313" key="1">
    <source>
        <dbReference type="EMBL" id="SPO42695.1"/>
    </source>
</evidence>
<dbReference type="Proteomes" id="UP000325008">
    <property type="component" value="Unassembled WGS sequence"/>
</dbReference>
<comment type="caution">
    <text evidence="1">The sequence shown here is derived from an EMBL/GenBank/DDBJ whole genome shotgun (WGS) entry which is preliminary data.</text>
</comment>
<organism evidence="1 2">
    <name type="scientific">Pseudozyma antarctica</name>
    <name type="common">Yeast</name>
    <name type="synonym">Candida antarctica</name>
    <dbReference type="NCBI Taxonomy" id="84753"/>
    <lineage>
        <taxon>Eukaryota</taxon>
        <taxon>Fungi</taxon>
        <taxon>Dikarya</taxon>
        <taxon>Basidiomycota</taxon>
        <taxon>Ustilaginomycotina</taxon>
        <taxon>Ustilaginomycetes</taxon>
        <taxon>Ustilaginales</taxon>
        <taxon>Ustilaginaceae</taxon>
        <taxon>Moesziomyces</taxon>
    </lineage>
</organism>
<protein>
    <submittedName>
        <fullName evidence="1">Uncharacterized protein</fullName>
    </submittedName>
</protein>
<accession>A0A5C3FG75</accession>
<dbReference type="EMBL" id="OOIQ01000001">
    <property type="protein sequence ID" value="SPO42695.1"/>
    <property type="molecule type" value="Genomic_DNA"/>
</dbReference>
<name>A0A5C3FG75_PSEA2</name>